<gene>
    <name evidence="1" type="ORF">RFULGI_LOCUS5502</name>
</gene>
<dbReference type="Proteomes" id="UP000789396">
    <property type="component" value="Unassembled WGS sequence"/>
</dbReference>
<keyword evidence="2" id="KW-1185">Reference proteome</keyword>
<comment type="caution">
    <text evidence="1">The sequence shown here is derived from an EMBL/GenBank/DDBJ whole genome shotgun (WGS) entry which is preliminary data.</text>
</comment>
<reference evidence="1" key="1">
    <citation type="submission" date="2021-06" db="EMBL/GenBank/DDBJ databases">
        <authorList>
            <person name="Kallberg Y."/>
            <person name="Tangrot J."/>
            <person name="Rosling A."/>
        </authorList>
    </citation>
    <scope>NUCLEOTIDE SEQUENCE</scope>
    <source>
        <strain evidence="1">IN212</strain>
    </source>
</reference>
<dbReference type="AlphaFoldDB" id="A0A9N9BQB4"/>
<organism evidence="1 2">
    <name type="scientific">Racocetra fulgida</name>
    <dbReference type="NCBI Taxonomy" id="60492"/>
    <lineage>
        <taxon>Eukaryota</taxon>
        <taxon>Fungi</taxon>
        <taxon>Fungi incertae sedis</taxon>
        <taxon>Mucoromycota</taxon>
        <taxon>Glomeromycotina</taxon>
        <taxon>Glomeromycetes</taxon>
        <taxon>Diversisporales</taxon>
        <taxon>Gigasporaceae</taxon>
        <taxon>Racocetra</taxon>
    </lineage>
</organism>
<dbReference type="EMBL" id="CAJVPZ010006311">
    <property type="protein sequence ID" value="CAG8572126.1"/>
    <property type="molecule type" value="Genomic_DNA"/>
</dbReference>
<sequence>MTCNIKQIQKKSKIATNLEVVVSTISTLIFKTNKATDFLQIDNILKDYNDLEPALKTSVFDYKSANMIEVYNSSDEYDDENMLSYCINKVKRFITTQYQHAESLREFTKFALEIELDSELLDIIKID</sequence>
<name>A0A9N9BQB4_9GLOM</name>
<evidence type="ECO:0000313" key="2">
    <source>
        <dbReference type="Proteomes" id="UP000789396"/>
    </source>
</evidence>
<proteinExistence type="predicted"/>
<evidence type="ECO:0000313" key="1">
    <source>
        <dbReference type="EMBL" id="CAG8572126.1"/>
    </source>
</evidence>
<protein>
    <submittedName>
        <fullName evidence="1">427_t:CDS:1</fullName>
    </submittedName>
</protein>
<accession>A0A9N9BQB4</accession>
<dbReference type="OrthoDB" id="2427769at2759"/>